<reference evidence="2" key="1">
    <citation type="submission" date="2017-01" db="EMBL/GenBank/DDBJ databases">
        <authorList>
            <person name="Varghese N."/>
            <person name="Submissions S."/>
        </authorList>
    </citation>
    <scope>NUCLEOTIDE SEQUENCE [LARGE SCALE GENOMIC DNA]</scope>
    <source>
        <strain evidence="2">DSM 21054</strain>
    </source>
</reference>
<sequence>MEIDLRDGNVLKWLIVTMKEVTKKWIQAGKVLGEDADAKVNCPDCEKGILTVTDVVIGFAGKTDRILCCPCCSKENVITMGQA</sequence>
<evidence type="ECO:0000313" key="1">
    <source>
        <dbReference type="EMBL" id="SIT05807.1"/>
    </source>
</evidence>
<protein>
    <submittedName>
        <fullName evidence="1">Uncharacterized protein</fullName>
    </submittedName>
</protein>
<gene>
    <name evidence="1" type="ORF">SAMN05421788_103212</name>
</gene>
<name>A0A1N7P5K2_9BACT</name>
<organism evidence="1 2">
    <name type="scientific">Filimonas lacunae</name>
    <dbReference type="NCBI Taxonomy" id="477680"/>
    <lineage>
        <taxon>Bacteria</taxon>
        <taxon>Pseudomonadati</taxon>
        <taxon>Bacteroidota</taxon>
        <taxon>Chitinophagia</taxon>
        <taxon>Chitinophagales</taxon>
        <taxon>Chitinophagaceae</taxon>
        <taxon>Filimonas</taxon>
    </lineage>
</organism>
<dbReference type="STRING" id="477680.SAMN05421788_103212"/>
<accession>A0A1N7P5K2</accession>
<keyword evidence="2" id="KW-1185">Reference proteome</keyword>
<dbReference type="EMBL" id="FTOR01000003">
    <property type="protein sequence ID" value="SIT05807.1"/>
    <property type="molecule type" value="Genomic_DNA"/>
</dbReference>
<dbReference type="Proteomes" id="UP000186917">
    <property type="component" value="Unassembled WGS sequence"/>
</dbReference>
<proteinExistence type="predicted"/>
<evidence type="ECO:0000313" key="2">
    <source>
        <dbReference type="Proteomes" id="UP000186917"/>
    </source>
</evidence>
<dbReference type="AlphaFoldDB" id="A0A1N7P5K2"/>